<dbReference type="Gene3D" id="3.30.300.130">
    <property type="entry name" value="Fe-S cluster assembly (FSCA)"/>
    <property type="match status" value="1"/>
</dbReference>
<organism evidence="2 3">
    <name type="scientific">Neorhizobium phenanthreniclasticum</name>
    <dbReference type="NCBI Taxonomy" id="3157917"/>
    <lineage>
        <taxon>Bacteria</taxon>
        <taxon>Pseudomonadati</taxon>
        <taxon>Pseudomonadota</taxon>
        <taxon>Alphaproteobacteria</taxon>
        <taxon>Hyphomicrobiales</taxon>
        <taxon>Rhizobiaceae</taxon>
        <taxon>Rhizobium/Agrobacterium group</taxon>
        <taxon>Neorhizobium</taxon>
    </lineage>
</organism>
<protein>
    <submittedName>
        <fullName evidence="2">Metal-sulfur cluster assembly factor</fullName>
    </submittedName>
</protein>
<dbReference type="InterPro" id="IPR002744">
    <property type="entry name" value="MIP18-like"/>
</dbReference>
<dbReference type="InterPro" id="IPR034904">
    <property type="entry name" value="FSCA_dom_sf"/>
</dbReference>
<accession>A0ABV0M0N8</accession>
<evidence type="ECO:0000313" key="2">
    <source>
        <dbReference type="EMBL" id="MEQ1405243.1"/>
    </source>
</evidence>
<reference evidence="2 3" key="1">
    <citation type="submission" date="2024-05" db="EMBL/GenBank/DDBJ databases">
        <title>Neorhizobium sp. Rsf11, a plant growth promoting and heavy metal resistant PAH-degrader.</title>
        <authorList>
            <person name="Golubev S.N."/>
            <person name="Muratova A.Y."/>
            <person name="Markelova M.I."/>
        </authorList>
    </citation>
    <scope>NUCLEOTIDE SEQUENCE [LARGE SCALE GENOMIC DNA]</scope>
    <source>
        <strain evidence="2 3">Rsf11</strain>
    </source>
</reference>
<name>A0ABV0M0N8_9HYPH</name>
<comment type="caution">
    <text evidence="2">The sequence shown here is derived from an EMBL/GenBank/DDBJ whole genome shotgun (WGS) entry which is preliminary data.</text>
</comment>
<dbReference type="PANTHER" id="PTHR42831:SF1">
    <property type="entry name" value="FE-S PROTEIN MATURATION AUXILIARY FACTOR YITW"/>
    <property type="match status" value="1"/>
</dbReference>
<dbReference type="Pfam" id="PF01883">
    <property type="entry name" value="FeS_assembly_P"/>
    <property type="match status" value="1"/>
</dbReference>
<feature type="domain" description="MIP18 family-like" evidence="1">
    <location>
        <begin position="12"/>
        <end position="83"/>
    </location>
</feature>
<evidence type="ECO:0000259" key="1">
    <source>
        <dbReference type="Pfam" id="PF01883"/>
    </source>
</evidence>
<dbReference type="PANTHER" id="PTHR42831">
    <property type="entry name" value="FE-S PROTEIN MATURATION AUXILIARY FACTOR YITW"/>
    <property type="match status" value="1"/>
</dbReference>
<dbReference type="EMBL" id="JBEAAL010000005">
    <property type="protein sequence ID" value="MEQ1405243.1"/>
    <property type="molecule type" value="Genomic_DNA"/>
</dbReference>
<keyword evidence="3" id="KW-1185">Reference proteome</keyword>
<sequence length="98" mass="10537">MREAFQQAEVIERIRQQLSSVIDPEIGRGIVEMGLIYLIEAGLAGDVHIMMTTTTKGCPASAFLADAVRACAGSVIGVTNVDVELTYDPPWNPSMMAP</sequence>
<dbReference type="Proteomes" id="UP001496627">
    <property type="component" value="Unassembled WGS sequence"/>
</dbReference>
<proteinExistence type="predicted"/>
<evidence type="ECO:0000313" key="3">
    <source>
        <dbReference type="Proteomes" id="UP001496627"/>
    </source>
</evidence>
<dbReference type="InterPro" id="IPR052339">
    <property type="entry name" value="Fe-S_Maturation_MIP18"/>
</dbReference>
<dbReference type="RefSeq" id="WP_348862754.1">
    <property type="nucleotide sequence ID" value="NZ_JBEAAL010000005.1"/>
</dbReference>
<gene>
    <name evidence="2" type="ORF">ABK249_09905</name>
</gene>
<dbReference type="SUPFAM" id="SSF117916">
    <property type="entry name" value="Fe-S cluster assembly (FSCA) domain-like"/>
    <property type="match status" value="1"/>
</dbReference>